<dbReference type="Proteomes" id="UP001219537">
    <property type="component" value="Chromosome 1"/>
</dbReference>
<keyword evidence="1" id="KW-0472">Membrane</keyword>
<evidence type="ECO:0000313" key="2">
    <source>
        <dbReference type="EMBL" id="WDG06871.1"/>
    </source>
</evidence>
<sequence length="118" mass="13576">MAAQKLTKARLAQILIMLSLLIGAFFWRTFTYETNREVDCSQKQRCDVTIGAEKIIINKTSKGFSIESSKTDSLKIDLNQTGDFINIDDEFRDIDWNSISEKKTINFKLNENIVQVHL</sequence>
<evidence type="ECO:0000256" key="1">
    <source>
        <dbReference type="SAM" id="Phobius"/>
    </source>
</evidence>
<gene>
    <name evidence="2" type="ORF">PUN50_08910</name>
</gene>
<protein>
    <submittedName>
        <fullName evidence="2">Uncharacterized protein</fullName>
    </submittedName>
</protein>
<keyword evidence="1" id="KW-1133">Transmembrane helix</keyword>
<feature type="transmembrane region" description="Helical" evidence="1">
    <location>
        <begin position="12"/>
        <end position="30"/>
    </location>
</feature>
<evidence type="ECO:0000313" key="3">
    <source>
        <dbReference type="Proteomes" id="UP001219537"/>
    </source>
</evidence>
<dbReference type="AlphaFoldDB" id="A0AAQ3AYI1"/>
<proteinExistence type="predicted"/>
<reference evidence="2" key="1">
    <citation type="submission" date="2023-02" db="EMBL/GenBank/DDBJ databases">
        <title>Isolation, identification, and genome analysis of Vibrio campbellii in the Penaeus vannamei larvae stage.</title>
        <authorList>
            <person name="Huang T."/>
            <person name="Zhang B."/>
        </authorList>
    </citation>
    <scope>NUCLEOTIDE SEQUENCE</scope>
    <source>
        <strain evidence="2">20220413_1</strain>
    </source>
</reference>
<name>A0AAQ3AYI1_9VIBR</name>
<keyword evidence="1" id="KW-0812">Transmembrane</keyword>
<accession>A0AAQ3AYI1</accession>
<dbReference type="RefSeq" id="WP_043883267.1">
    <property type="nucleotide sequence ID" value="NZ_BBKG01000023.1"/>
</dbReference>
<organism evidence="2 3">
    <name type="scientific">Vibrio campbellii</name>
    <dbReference type="NCBI Taxonomy" id="680"/>
    <lineage>
        <taxon>Bacteria</taxon>
        <taxon>Pseudomonadati</taxon>
        <taxon>Pseudomonadota</taxon>
        <taxon>Gammaproteobacteria</taxon>
        <taxon>Vibrionales</taxon>
        <taxon>Vibrionaceae</taxon>
        <taxon>Vibrio</taxon>
    </lineage>
</organism>
<dbReference type="EMBL" id="CP117988">
    <property type="protein sequence ID" value="WDG06871.1"/>
    <property type="molecule type" value="Genomic_DNA"/>
</dbReference>